<dbReference type="InterPro" id="IPR015421">
    <property type="entry name" value="PyrdxlP-dep_Trfase_major"/>
</dbReference>
<protein>
    <submittedName>
        <fullName evidence="8">BQ5605_C016g08216 protein</fullName>
    </submittedName>
</protein>
<dbReference type="Gene3D" id="3.90.1150.10">
    <property type="entry name" value="Aspartate Aminotransferase, domain 1"/>
    <property type="match status" value="2"/>
</dbReference>
<dbReference type="SUPFAM" id="SSF53383">
    <property type="entry name" value="PLP-dependent transferases"/>
    <property type="match status" value="1"/>
</dbReference>
<dbReference type="GO" id="GO:0042802">
    <property type="term" value="F:identical protein binding"/>
    <property type="evidence" value="ECO:0007669"/>
    <property type="project" value="TreeGrafter"/>
</dbReference>
<evidence type="ECO:0000256" key="1">
    <source>
        <dbReference type="ARBA" id="ARBA00001933"/>
    </source>
</evidence>
<keyword evidence="3" id="KW-0032">Aminotransferase</keyword>
<evidence type="ECO:0000256" key="3">
    <source>
        <dbReference type="ARBA" id="ARBA00022576"/>
    </source>
</evidence>
<evidence type="ECO:0000256" key="5">
    <source>
        <dbReference type="ARBA" id="ARBA00022898"/>
    </source>
</evidence>
<dbReference type="EMBL" id="FQNC01000018">
    <property type="protein sequence ID" value="SGY21261.1"/>
    <property type="molecule type" value="Genomic_DNA"/>
</dbReference>
<feature type="region of interest" description="Disordered" evidence="7">
    <location>
        <begin position="1"/>
        <end position="37"/>
    </location>
</feature>
<comment type="cofactor">
    <cofactor evidence="1">
        <name>pyridoxal 5'-phosphate</name>
        <dbReference type="ChEBI" id="CHEBI:597326"/>
    </cofactor>
</comment>
<dbReference type="GO" id="GO:0030170">
    <property type="term" value="F:pyridoxal phosphate binding"/>
    <property type="evidence" value="ECO:0007669"/>
    <property type="project" value="InterPro"/>
</dbReference>
<dbReference type="Proteomes" id="UP000249464">
    <property type="component" value="Unassembled WGS sequence"/>
</dbReference>
<feature type="compositionally biased region" description="Low complexity" evidence="7">
    <location>
        <begin position="24"/>
        <end position="37"/>
    </location>
</feature>
<organism evidence="8 9">
    <name type="scientific">Microbotryum silenes-dioicae</name>
    <dbReference type="NCBI Taxonomy" id="796604"/>
    <lineage>
        <taxon>Eukaryota</taxon>
        <taxon>Fungi</taxon>
        <taxon>Dikarya</taxon>
        <taxon>Basidiomycota</taxon>
        <taxon>Pucciniomycotina</taxon>
        <taxon>Microbotryomycetes</taxon>
        <taxon>Microbotryales</taxon>
        <taxon>Microbotryaceae</taxon>
        <taxon>Microbotryum</taxon>
    </lineage>
</organism>
<dbReference type="PANTHER" id="PTHR11986">
    <property type="entry name" value="AMINOTRANSFERASE CLASS III"/>
    <property type="match status" value="1"/>
</dbReference>
<dbReference type="GO" id="GO:0008483">
    <property type="term" value="F:transaminase activity"/>
    <property type="evidence" value="ECO:0007669"/>
    <property type="project" value="UniProtKB-KW"/>
</dbReference>
<keyword evidence="4" id="KW-0808">Transferase</keyword>
<dbReference type="Pfam" id="PF00202">
    <property type="entry name" value="Aminotran_3"/>
    <property type="match status" value="2"/>
</dbReference>
<gene>
    <name evidence="8" type="primary">BQ5605_C016g08216</name>
    <name evidence="8" type="ORF">BQ5605_C016G08216</name>
</gene>
<dbReference type="Gene3D" id="3.40.640.10">
    <property type="entry name" value="Type I PLP-dependent aspartate aminotransferase-like (Major domain)"/>
    <property type="match status" value="2"/>
</dbReference>
<feature type="compositionally biased region" description="Low complexity" evidence="7">
    <location>
        <begin position="1"/>
        <end position="17"/>
    </location>
</feature>
<name>A0A2X0NT83_9BASI</name>
<evidence type="ECO:0000256" key="4">
    <source>
        <dbReference type="ARBA" id="ARBA00022679"/>
    </source>
</evidence>
<accession>A0A2X0NT83</accession>
<dbReference type="STRING" id="796604.A0A2X0NT83"/>
<keyword evidence="5 6" id="KW-0663">Pyridoxal phosphate</keyword>
<dbReference type="InterPro" id="IPR015422">
    <property type="entry name" value="PyrdxlP-dep_Trfase_small"/>
</dbReference>
<dbReference type="FunFam" id="3.40.640.10:FF:000004">
    <property type="entry name" value="Acetylornithine aminotransferase"/>
    <property type="match status" value="1"/>
</dbReference>
<dbReference type="InterPro" id="IPR005814">
    <property type="entry name" value="Aminotrans_3"/>
</dbReference>
<evidence type="ECO:0000256" key="6">
    <source>
        <dbReference type="RuleBase" id="RU003560"/>
    </source>
</evidence>
<dbReference type="PANTHER" id="PTHR11986:SF79">
    <property type="entry name" value="ACETYLORNITHINE AMINOTRANSFERASE, MITOCHONDRIAL"/>
    <property type="match status" value="1"/>
</dbReference>
<evidence type="ECO:0000256" key="2">
    <source>
        <dbReference type="ARBA" id="ARBA00008954"/>
    </source>
</evidence>
<dbReference type="CDD" id="cd00610">
    <property type="entry name" value="OAT_like"/>
    <property type="match status" value="1"/>
</dbReference>
<comment type="similarity">
    <text evidence="2 6">Belongs to the class-III pyridoxal-phosphate-dependent aminotransferase family.</text>
</comment>
<sequence length="547" mass="58557">MLCRSSAAASASSVRRALTQPVIASSSSSPSSSATTSVTSTCSSIRSYSASNPVPKANVDYLEPTHSDETPSKEVQSRLAKYASVTLAIYSRPPFILSKGDKCTLWDSEGRKYLDLSGGIAVNALGHADKGVQKVLTKQSGLLVHNSNLYHNEWAGELAYLLVEQTKRHGGMGFTPGSHEGMKPTDKTSGLKVFFSNSGTEANEGALKFVRKYGKGSTGNLKAVTDSRGQKQAKVTGHTDKVEIVSFRDGFHGRSLGALSATWQEKYQAPFAPLVPGIVPADLNDIEALQTVINEKTCGVIVEPIQGEGGILEATPEFLKALRKRCDEVGALLIFDEIQVCVCALSCPRENSRLTSSFFSASMQCGLGRTGSLWAHGSLPVDCHPDIVTMAKPLANGVPIGAILMKDKVADVIKIGDHGTTFGGGPLQTRVAHHVLGRISEPAFLENVTSTSKVLRERLATLPGLFPRLIAGPPRGRGLIMGIPFTRDEYVQRVLKLARERGVLLLGCGKSTVRFVPSLIITTEEIEKAMDVLESCLVVVNRQAEGV</sequence>
<dbReference type="AlphaFoldDB" id="A0A2X0NT83"/>
<keyword evidence="9" id="KW-1185">Reference proteome</keyword>
<dbReference type="InterPro" id="IPR050103">
    <property type="entry name" value="Class-III_PLP-dep_AT"/>
</dbReference>
<evidence type="ECO:0000313" key="8">
    <source>
        <dbReference type="EMBL" id="SGY21261.1"/>
    </source>
</evidence>
<proteinExistence type="inferred from homology"/>
<dbReference type="GO" id="GO:0005759">
    <property type="term" value="C:mitochondrial matrix"/>
    <property type="evidence" value="ECO:0007669"/>
    <property type="project" value="TreeGrafter"/>
</dbReference>
<evidence type="ECO:0000256" key="7">
    <source>
        <dbReference type="SAM" id="MobiDB-lite"/>
    </source>
</evidence>
<evidence type="ECO:0000313" key="9">
    <source>
        <dbReference type="Proteomes" id="UP000249464"/>
    </source>
</evidence>
<reference evidence="8 9" key="1">
    <citation type="submission" date="2016-11" db="EMBL/GenBank/DDBJ databases">
        <authorList>
            <person name="Jaros S."/>
            <person name="Januszkiewicz K."/>
            <person name="Wedrychowicz H."/>
        </authorList>
    </citation>
    <scope>NUCLEOTIDE SEQUENCE [LARGE SCALE GENOMIC DNA]</scope>
</reference>
<dbReference type="InterPro" id="IPR015424">
    <property type="entry name" value="PyrdxlP-dep_Trfase"/>
</dbReference>